<dbReference type="Gene3D" id="3.30.565.10">
    <property type="entry name" value="Histidine kinase-like ATPase, C-terminal domain"/>
    <property type="match status" value="1"/>
</dbReference>
<evidence type="ECO:0000313" key="16">
    <source>
        <dbReference type="Proteomes" id="UP000565468"/>
    </source>
</evidence>
<evidence type="ECO:0000313" key="15">
    <source>
        <dbReference type="EMBL" id="NMO94964.1"/>
    </source>
</evidence>
<dbReference type="PROSITE" id="PS50885">
    <property type="entry name" value="HAMP"/>
    <property type="match status" value="1"/>
</dbReference>
<gene>
    <name evidence="15" type="ORF">HII30_04055</name>
</gene>
<feature type="domain" description="HAMP" evidence="14">
    <location>
        <begin position="318"/>
        <end position="370"/>
    </location>
</feature>
<dbReference type="Pfam" id="PF02518">
    <property type="entry name" value="HATPase_c"/>
    <property type="match status" value="1"/>
</dbReference>
<proteinExistence type="predicted"/>
<dbReference type="PANTHER" id="PTHR34220:SF7">
    <property type="entry name" value="SENSOR HISTIDINE KINASE YPDA"/>
    <property type="match status" value="1"/>
</dbReference>
<dbReference type="InterPro" id="IPR003594">
    <property type="entry name" value="HATPase_dom"/>
</dbReference>
<name>A0A848M5T4_PAELE</name>
<dbReference type="SUPFAM" id="SSF158472">
    <property type="entry name" value="HAMP domain-like"/>
    <property type="match status" value="1"/>
</dbReference>
<dbReference type="EC" id="2.7.13.3" evidence="3"/>
<comment type="subcellular location">
    <subcellularLocation>
        <location evidence="2">Cell membrane</location>
        <topology evidence="2">Multi-pass membrane protein</topology>
    </subcellularLocation>
</comment>
<feature type="transmembrane region" description="Helical" evidence="12">
    <location>
        <begin position="299"/>
        <end position="321"/>
    </location>
</feature>
<dbReference type="AlphaFoldDB" id="A0A848M5T4"/>
<evidence type="ECO:0000256" key="2">
    <source>
        <dbReference type="ARBA" id="ARBA00004651"/>
    </source>
</evidence>
<keyword evidence="4" id="KW-1003">Cell membrane</keyword>
<sequence length="588" mass="67372">MNLKNRWKNMRIRWKFVWLCSLVLLVQFIVSNMYLYTHSADLVRKQGAELVGKYVSQSSGSVQNELANVVSSANTLVFNETFQQYLRKYAVGYFEHENANIDFQFDCVQIFRSLLSQTGNIEQVHVYLEKNIFTVSPETYFNQPKVDLETFNRITASPRANYGWHMEQQDNGSGNIFYRIPLSVSGKTSGLRGWLDVVIRPEAVFRSVQDMASEQVELFVVNEQGGAIYSNREMAEKSVISSGILHTLPEPDVAEIQKVQGEPLMVKMNWIPNAPWLVLASIPKENFQLDFGGYIRTSLFILFIPLIVLAAVILFMTDYILRPLKQLVAVMSSVNQSNVTPQIVTDSQDEFGLLANRFNKMMGRIDDQIEIIKETEQDKREAEMGAFQSQMRQHFLYNTLALISWTARREKARDTERISGLFARYYRLALGKGETYIALERELELLRHYLEIQRCRFVDQLDYEIVVDAETDGYQIIRNLLQPLVENAVEHGVLSNERGKVKVTVREDPDYLIIRIADDGMGADPETVRRINEGQAFDGEDGFSLRSIKKTLHSYYGLDADFDFFSETGAGTMVTVKFLKSRISRSVG</sequence>
<evidence type="ECO:0000256" key="5">
    <source>
        <dbReference type="ARBA" id="ARBA00022553"/>
    </source>
</evidence>
<keyword evidence="7" id="KW-0547">Nucleotide-binding</keyword>
<evidence type="ECO:0000259" key="14">
    <source>
        <dbReference type="PROSITE" id="PS50885"/>
    </source>
</evidence>
<keyword evidence="12" id="KW-0812">Transmembrane</keyword>
<evidence type="ECO:0000259" key="13">
    <source>
        <dbReference type="PROSITE" id="PS50109"/>
    </source>
</evidence>
<keyword evidence="9" id="KW-0067">ATP-binding</keyword>
<dbReference type="SMART" id="SM00304">
    <property type="entry name" value="HAMP"/>
    <property type="match status" value="1"/>
</dbReference>
<organism evidence="15 16">
    <name type="scientific">Paenibacillus lemnae</name>
    <dbReference type="NCBI Taxonomy" id="1330551"/>
    <lineage>
        <taxon>Bacteria</taxon>
        <taxon>Bacillati</taxon>
        <taxon>Bacillota</taxon>
        <taxon>Bacilli</taxon>
        <taxon>Bacillales</taxon>
        <taxon>Paenibacillaceae</taxon>
        <taxon>Paenibacillus</taxon>
    </lineage>
</organism>
<dbReference type="InterPro" id="IPR050640">
    <property type="entry name" value="Bact_2-comp_sensor_kinase"/>
</dbReference>
<evidence type="ECO:0000256" key="6">
    <source>
        <dbReference type="ARBA" id="ARBA00022679"/>
    </source>
</evidence>
<evidence type="ECO:0000256" key="4">
    <source>
        <dbReference type="ARBA" id="ARBA00022475"/>
    </source>
</evidence>
<dbReference type="CDD" id="cd06225">
    <property type="entry name" value="HAMP"/>
    <property type="match status" value="1"/>
</dbReference>
<keyword evidence="6" id="KW-0808">Transferase</keyword>
<dbReference type="InterPro" id="IPR005467">
    <property type="entry name" value="His_kinase_dom"/>
</dbReference>
<comment type="caution">
    <text evidence="15">The sequence shown here is derived from an EMBL/GenBank/DDBJ whole genome shotgun (WGS) entry which is preliminary data.</text>
</comment>
<dbReference type="EMBL" id="JABBPN010000003">
    <property type="protein sequence ID" value="NMO94964.1"/>
    <property type="molecule type" value="Genomic_DNA"/>
</dbReference>
<dbReference type="SUPFAM" id="SSF55874">
    <property type="entry name" value="ATPase domain of HSP90 chaperone/DNA topoisomerase II/histidine kinase"/>
    <property type="match status" value="1"/>
</dbReference>
<comment type="catalytic activity">
    <reaction evidence="1">
        <text>ATP + protein L-histidine = ADP + protein N-phospho-L-histidine.</text>
        <dbReference type="EC" id="2.7.13.3"/>
    </reaction>
</comment>
<dbReference type="Pfam" id="PF00672">
    <property type="entry name" value="HAMP"/>
    <property type="match status" value="1"/>
</dbReference>
<keyword evidence="10" id="KW-0902">Two-component regulatory system</keyword>
<dbReference type="PANTHER" id="PTHR34220">
    <property type="entry name" value="SENSOR HISTIDINE KINASE YPDA"/>
    <property type="match status" value="1"/>
</dbReference>
<evidence type="ECO:0000256" key="10">
    <source>
        <dbReference type="ARBA" id="ARBA00023012"/>
    </source>
</evidence>
<evidence type="ECO:0000256" key="12">
    <source>
        <dbReference type="SAM" id="Phobius"/>
    </source>
</evidence>
<dbReference type="InterPro" id="IPR003660">
    <property type="entry name" value="HAMP_dom"/>
</dbReference>
<dbReference type="Proteomes" id="UP000565468">
    <property type="component" value="Unassembled WGS sequence"/>
</dbReference>
<evidence type="ECO:0000256" key="7">
    <source>
        <dbReference type="ARBA" id="ARBA00022741"/>
    </source>
</evidence>
<dbReference type="GO" id="GO:0000155">
    <property type="term" value="F:phosphorelay sensor kinase activity"/>
    <property type="evidence" value="ECO:0007669"/>
    <property type="project" value="InterPro"/>
</dbReference>
<dbReference type="RefSeq" id="WP_169503748.1">
    <property type="nucleotide sequence ID" value="NZ_JABBPN010000003.1"/>
</dbReference>
<protein>
    <recommendedName>
        <fullName evidence="3">histidine kinase</fullName>
        <ecNumber evidence="3">2.7.13.3</ecNumber>
    </recommendedName>
</protein>
<evidence type="ECO:0000256" key="1">
    <source>
        <dbReference type="ARBA" id="ARBA00000085"/>
    </source>
</evidence>
<reference evidence="15 16" key="1">
    <citation type="submission" date="2020-04" db="EMBL/GenBank/DDBJ databases">
        <title>Paenibacillus algicola sp. nov., a novel marine bacterium producing alginate lyase.</title>
        <authorList>
            <person name="Huang H."/>
        </authorList>
    </citation>
    <scope>NUCLEOTIDE SEQUENCE [LARGE SCALE GENOMIC DNA]</scope>
    <source>
        <strain evidence="15 16">L7-75</strain>
    </source>
</reference>
<dbReference type="PROSITE" id="PS50109">
    <property type="entry name" value="HIS_KIN"/>
    <property type="match status" value="1"/>
</dbReference>
<accession>A0A848M5T4</accession>
<dbReference type="GO" id="GO:0005886">
    <property type="term" value="C:plasma membrane"/>
    <property type="evidence" value="ECO:0007669"/>
    <property type="project" value="UniProtKB-SubCell"/>
</dbReference>
<keyword evidence="5" id="KW-0597">Phosphoprotein</keyword>
<evidence type="ECO:0000256" key="8">
    <source>
        <dbReference type="ARBA" id="ARBA00022777"/>
    </source>
</evidence>
<keyword evidence="8 15" id="KW-0418">Kinase</keyword>
<dbReference type="GO" id="GO:0005524">
    <property type="term" value="F:ATP binding"/>
    <property type="evidence" value="ECO:0007669"/>
    <property type="project" value="UniProtKB-KW"/>
</dbReference>
<dbReference type="InterPro" id="IPR036890">
    <property type="entry name" value="HATPase_C_sf"/>
</dbReference>
<evidence type="ECO:0000256" key="9">
    <source>
        <dbReference type="ARBA" id="ARBA00022840"/>
    </source>
</evidence>
<keyword evidence="11 12" id="KW-0472">Membrane</keyword>
<dbReference type="InterPro" id="IPR010559">
    <property type="entry name" value="Sig_transdc_His_kin_internal"/>
</dbReference>
<dbReference type="Gene3D" id="6.10.340.10">
    <property type="match status" value="1"/>
</dbReference>
<dbReference type="Pfam" id="PF06580">
    <property type="entry name" value="His_kinase"/>
    <property type="match status" value="1"/>
</dbReference>
<keyword evidence="12" id="KW-1133">Transmembrane helix</keyword>
<feature type="domain" description="Histidine kinase" evidence="13">
    <location>
        <begin position="477"/>
        <end position="582"/>
    </location>
</feature>
<evidence type="ECO:0000256" key="3">
    <source>
        <dbReference type="ARBA" id="ARBA00012438"/>
    </source>
</evidence>
<evidence type="ECO:0000256" key="11">
    <source>
        <dbReference type="ARBA" id="ARBA00023136"/>
    </source>
</evidence>
<keyword evidence="16" id="KW-1185">Reference proteome</keyword>